<evidence type="ECO:0000256" key="1">
    <source>
        <dbReference type="SAM" id="Phobius"/>
    </source>
</evidence>
<keyword evidence="3" id="KW-1185">Reference proteome</keyword>
<reference evidence="3" key="1">
    <citation type="journal article" date="2013" name="Nature">
        <title>Draft genome of the wheat A-genome progenitor Triticum urartu.</title>
        <authorList>
            <person name="Ling H.Q."/>
            <person name="Zhao S."/>
            <person name="Liu D."/>
            <person name="Wang J."/>
            <person name="Sun H."/>
            <person name="Zhang C."/>
            <person name="Fan H."/>
            <person name="Li D."/>
            <person name="Dong L."/>
            <person name="Tao Y."/>
            <person name="Gao C."/>
            <person name="Wu H."/>
            <person name="Li Y."/>
            <person name="Cui Y."/>
            <person name="Guo X."/>
            <person name="Zheng S."/>
            <person name="Wang B."/>
            <person name="Yu K."/>
            <person name="Liang Q."/>
            <person name="Yang W."/>
            <person name="Lou X."/>
            <person name="Chen J."/>
            <person name="Feng M."/>
            <person name="Jian J."/>
            <person name="Zhang X."/>
            <person name="Luo G."/>
            <person name="Jiang Y."/>
            <person name="Liu J."/>
            <person name="Wang Z."/>
            <person name="Sha Y."/>
            <person name="Zhang B."/>
            <person name="Wu H."/>
            <person name="Tang D."/>
            <person name="Shen Q."/>
            <person name="Xue P."/>
            <person name="Zou S."/>
            <person name="Wang X."/>
            <person name="Liu X."/>
            <person name="Wang F."/>
            <person name="Yang Y."/>
            <person name="An X."/>
            <person name="Dong Z."/>
            <person name="Zhang K."/>
            <person name="Zhang X."/>
            <person name="Luo M.C."/>
            <person name="Dvorak J."/>
            <person name="Tong Y."/>
            <person name="Wang J."/>
            <person name="Yang H."/>
            <person name="Li Z."/>
            <person name="Wang D."/>
            <person name="Zhang A."/>
            <person name="Wang J."/>
        </authorList>
    </citation>
    <scope>NUCLEOTIDE SEQUENCE</scope>
    <source>
        <strain evidence="3">cv. G1812</strain>
    </source>
</reference>
<dbReference type="AlphaFoldDB" id="A0A8R7PXY4"/>
<protein>
    <submittedName>
        <fullName evidence="2">Uncharacterized protein</fullName>
    </submittedName>
</protein>
<gene>
    <name evidence="2" type="primary">LOC125545735</name>
</gene>
<accession>A0A8R7PXY4</accession>
<evidence type="ECO:0000313" key="2">
    <source>
        <dbReference type="EnsemblPlants" id="TuG1812G0300004584.01.T02.cds304649"/>
    </source>
</evidence>
<sequence length="87" mass="10078">MVVGSVVSRPLMRYAVQLFASMPNIRTLTFTRLMVCAVVDVFFANCFSWRWRKATRSTPCFTRPEGAFLALRRSLLAAWLFYVVCYL</sequence>
<feature type="transmembrane region" description="Helical" evidence="1">
    <location>
        <begin position="29"/>
        <end position="47"/>
    </location>
</feature>
<reference evidence="2" key="3">
    <citation type="submission" date="2022-06" db="UniProtKB">
        <authorList>
            <consortium name="EnsemblPlants"/>
        </authorList>
    </citation>
    <scope>IDENTIFICATION</scope>
</reference>
<keyword evidence="1" id="KW-1133">Transmembrane helix</keyword>
<keyword evidence="1" id="KW-0472">Membrane</keyword>
<dbReference type="Gramene" id="TuG1812G0300004584.01.T02">
    <property type="protein sequence ID" value="TuG1812G0300004584.01.T02.cds304649"/>
    <property type="gene ID" value="TuG1812G0300004584.01"/>
</dbReference>
<organism evidence="2 3">
    <name type="scientific">Triticum urartu</name>
    <name type="common">Red wild einkorn</name>
    <name type="synonym">Crithodium urartu</name>
    <dbReference type="NCBI Taxonomy" id="4572"/>
    <lineage>
        <taxon>Eukaryota</taxon>
        <taxon>Viridiplantae</taxon>
        <taxon>Streptophyta</taxon>
        <taxon>Embryophyta</taxon>
        <taxon>Tracheophyta</taxon>
        <taxon>Spermatophyta</taxon>
        <taxon>Magnoliopsida</taxon>
        <taxon>Liliopsida</taxon>
        <taxon>Poales</taxon>
        <taxon>Poaceae</taxon>
        <taxon>BOP clade</taxon>
        <taxon>Pooideae</taxon>
        <taxon>Triticodae</taxon>
        <taxon>Triticeae</taxon>
        <taxon>Triticinae</taxon>
        <taxon>Triticum</taxon>
    </lineage>
</organism>
<dbReference type="Proteomes" id="UP000015106">
    <property type="component" value="Chromosome 3"/>
</dbReference>
<proteinExistence type="predicted"/>
<keyword evidence="1" id="KW-0812">Transmembrane</keyword>
<dbReference type="EnsemblPlants" id="TuG1812G0300004584.01.T02">
    <property type="protein sequence ID" value="TuG1812G0300004584.01.T02.cds304649"/>
    <property type="gene ID" value="TuG1812G0300004584.01"/>
</dbReference>
<evidence type="ECO:0000313" key="3">
    <source>
        <dbReference type="Proteomes" id="UP000015106"/>
    </source>
</evidence>
<name>A0A8R7PXY4_TRIUA</name>
<reference evidence="2" key="2">
    <citation type="submission" date="2018-03" db="EMBL/GenBank/DDBJ databases">
        <title>The Triticum urartu genome reveals the dynamic nature of wheat genome evolution.</title>
        <authorList>
            <person name="Ling H."/>
            <person name="Ma B."/>
            <person name="Shi X."/>
            <person name="Liu H."/>
            <person name="Dong L."/>
            <person name="Sun H."/>
            <person name="Cao Y."/>
            <person name="Gao Q."/>
            <person name="Zheng S."/>
            <person name="Li Y."/>
            <person name="Yu Y."/>
            <person name="Du H."/>
            <person name="Qi M."/>
            <person name="Li Y."/>
            <person name="Yu H."/>
            <person name="Cui Y."/>
            <person name="Wang N."/>
            <person name="Chen C."/>
            <person name="Wu H."/>
            <person name="Zhao Y."/>
            <person name="Zhang J."/>
            <person name="Li Y."/>
            <person name="Zhou W."/>
            <person name="Zhang B."/>
            <person name="Hu W."/>
            <person name="Eijk M."/>
            <person name="Tang J."/>
            <person name="Witsenboer H."/>
            <person name="Zhao S."/>
            <person name="Li Z."/>
            <person name="Zhang A."/>
            <person name="Wang D."/>
            <person name="Liang C."/>
        </authorList>
    </citation>
    <scope>NUCLEOTIDE SEQUENCE [LARGE SCALE GENOMIC DNA]</scope>
    <source>
        <strain evidence="2">cv. G1812</strain>
    </source>
</reference>